<protein>
    <recommendedName>
        <fullName evidence="8">RmuC-domain protein</fullName>
    </recommendedName>
</protein>
<dbReference type="GO" id="GO:0006310">
    <property type="term" value="P:DNA recombination"/>
    <property type="evidence" value="ECO:0007669"/>
    <property type="project" value="UniProtKB-KW"/>
</dbReference>
<dbReference type="PANTHER" id="PTHR30563">
    <property type="entry name" value="DNA RECOMBINATION PROTEIN RMUC"/>
    <property type="match status" value="1"/>
</dbReference>
<feature type="transmembrane region" description="Helical" evidence="5">
    <location>
        <begin position="6"/>
        <end position="23"/>
    </location>
</feature>
<reference evidence="6 7" key="1">
    <citation type="journal article" date="2015" name="Nature">
        <title>rRNA introns, odd ribosomes, and small enigmatic genomes across a large radiation of phyla.</title>
        <authorList>
            <person name="Brown C.T."/>
            <person name="Hug L.A."/>
            <person name="Thomas B.C."/>
            <person name="Sharon I."/>
            <person name="Castelle C.J."/>
            <person name="Singh A."/>
            <person name="Wilkins M.J."/>
            <person name="Williams K.H."/>
            <person name="Banfield J.F."/>
        </authorList>
    </citation>
    <scope>NUCLEOTIDE SEQUENCE [LARGE SCALE GENOMIC DNA]</scope>
</reference>
<organism evidence="6 7">
    <name type="scientific">Candidatus Gottesmanbacteria bacterium GW2011_GWA2_47_9</name>
    <dbReference type="NCBI Taxonomy" id="1618445"/>
    <lineage>
        <taxon>Bacteria</taxon>
        <taxon>Candidatus Gottesmaniibacteriota</taxon>
    </lineage>
</organism>
<evidence type="ECO:0000256" key="5">
    <source>
        <dbReference type="SAM" id="Phobius"/>
    </source>
</evidence>
<evidence type="ECO:0000256" key="4">
    <source>
        <dbReference type="ARBA" id="ARBA00023172"/>
    </source>
</evidence>
<dbReference type="Pfam" id="PF02646">
    <property type="entry name" value="RmuC"/>
    <property type="match status" value="1"/>
</dbReference>
<evidence type="ECO:0000256" key="2">
    <source>
        <dbReference type="ARBA" id="ARBA00009840"/>
    </source>
</evidence>
<evidence type="ECO:0000313" key="6">
    <source>
        <dbReference type="EMBL" id="KKU88763.1"/>
    </source>
</evidence>
<keyword evidence="5" id="KW-0472">Membrane</keyword>
<comment type="caution">
    <text evidence="6">The sequence shown here is derived from an EMBL/GenBank/DDBJ whole genome shotgun (WGS) entry which is preliminary data.</text>
</comment>
<evidence type="ECO:0000313" key="7">
    <source>
        <dbReference type="Proteomes" id="UP000034739"/>
    </source>
</evidence>
<comment type="function">
    <text evidence="1">Involved in DNA recombination.</text>
</comment>
<proteinExistence type="inferred from homology"/>
<name>A0A0G1WEL0_9BACT</name>
<sequence length="344" mass="38898">MQSDFIILIVVLIAGFSVLGWLVKKELGKFSQKDENKDTFLEFFKSMQTDIREQGKILNEAMRGTSGDVAKLLQTNSKQLNDRLDTAARVIGDLKKNLGEMSEVGRGMRSLQEFLQSPKLRGNIGEQVLTDMIGQTFPKNSFHLQYSFKSGVKVDAVLKTDAGLLCIDSKFPMENFSLMHKGETEAIRNQAKKEFIADIKKHVGDISRKYILPEEGTMDFALMYIPSESVYYEIANMNDLMEYARKNRVYPVSPNTLYAHLQVLLVSFQGKELEAKSREVFRILRAIQKDYGKVEENLGVLGRHVNNAYNTMSTVSGSFGLLGQKLAQTQQLGDAPEEERQIEE</sequence>
<gene>
    <name evidence="6" type="ORF">UY16_C0002G0035</name>
</gene>
<comment type="similarity">
    <text evidence="2">Belongs to the RmuC family.</text>
</comment>
<keyword evidence="3" id="KW-0175">Coiled coil</keyword>
<dbReference type="PANTHER" id="PTHR30563:SF0">
    <property type="entry name" value="DNA RECOMBINATION PROTEIN RMUC"/>
    <property type="match status" value="1"/>
</dbReference>
<evidence type="ECO:0000256" key="1">
    <source>
        <dbReference type="ARBA" id="ARBA00003416"/>
    </source>
</evidence>
<accession>A0A0G1WEL0</accession>
<keyword evidence="4" id="KW-0233">DNA recombination</keyword>
<keyword evidence="5" id="KW-1133">Transmembrane helix</keyword>
<dbReference type="EMBL" id="LCOY01000002">
    <property type="protein sequence ID" value="KKU88763.1"/>
    <property type="molecule type" value="Genomic_DNA"/>
</dbReference>
<evidence type="ECO:0000256" key="3">
    <source>
        <dbReference type="ARBA" id="ARBA00023054"/>
    </source>
</evidence>
<keyword evidence="5" id="KW-0812">Transmembrane</keyword>
<dbReference type="InterPro" id="IPR003798">
    <property type="entry name" value="DNA_recombination_RmuC"/>
</dbReference>
<dbReference type="AlphaFoldDB" id="A0A0G1WEL0"/>
<dbReference type="Proteomes" id="UP000034739">
    <property type="component" value="Unassembled WGS sequence"/>
</dbReference>
<evidence type="ECO:0008006" key="8">
    <source>
        <dbReference type="Google" id="ProtNLM"/>
    </source>
</evidence>